<reference evidence="2 3" key="1">
    <citation type="submission" date="2017-04" db="EMBL/GenBank/DDBJ databases">
        <authorList>
            <person name="Afonso C.L."/>
            <person name="Miller P.J."/>
            <person name="Scott M.A."/>
            <person name="Spackman E."/>
            <person name="Goraichik I."/>
            <person name="Dimitrov K.M."/>
            <person name="Suarez D.L."/>
            <person name="Swayne D.E."/>
        </authorList>
    </citation>
    <scope>NUCLEOTIDE SEQUENCE [LARGE SCALE GENOMIC DNA]</scope>
    <source>
        <strain evidence="2 3">CGMCC 1.10972</strain>
    </source>
</reference>
<protein>
    <submittedName>
        <fullName evidence="2">Uncharacterized protein</fullName>
    </submittedName>
</protein>
<gene>
    <name evidence="2" type="ORF">SAMN06297251_103251</name>
</gene>
<evidence type="ECO:0000256" key="1">
    <source>
        <dbReference type="SAM" id="Phobius"/>
    </source>
</evidence>
<proteinExistence type="predicted"/>
<dbReference type="RefSeq" id="WP_170923180.1">
    <property type="nucleotide sequence ID" value="NZ_FWXR01000003.1"/>
</dbReference>
<keyword evidence="3" id="KW-1185">Reference proteome</keyword>
<dbReference type="AlphaFoldDB" id="A0A1W1ZZP4"/>
<evidence type="ECO:0000313" key="2">
    <source>
        <dbReference type="EMBL" id="SMC53860.1"/>
    </source>
</evidence>
<feature type="transmembrane region" description="Helical" evidence="1">
    <location>
        <begin position="6"/>
        <end position="24"/>
    </location>
</feature>
<keyword evidence="1" id="KW-0812">Transmembrane</keyword>
<dbReference type="STRING" id="937218.SAMN06297251_103251"/>
<dbReference type="Proteomes" id="UP000192656">
    <property type="component" value="Unassembled WGS sequence"/>
</dbReference>
<sequence>MTLTFALVLGVSGTAAALIFSILYRPLLKSVIDLCGTENRDRFWTIYSGIMIVLSPILMISWAALSEDFLRDDFLLLQQCVFWAGTGVMLALLVFRFMLWISSNRLFELREAEHMRFANGESQLMGKGQ</sequence>
<accession>A0A1W1ZZP4</accession>
<dbReference type="EMBL" id="FWXR01000003">
    <property type="protein sequence ID" value="SMC53860.1"/>
    <property type="molecule type" value="Genomic_DNA"/>
</dbReference>
<feature type="transmembrane region" description="Helical" evidence="1">
    <location>
        <begin position="76"/>
        <end position="101"/>
    </location>
</feature>
<name>A0A1W1ZZP4_9HYPH</name>
<evidence type="ECO:0000313" key="3">
    <source>
        <dbReference type="Proteomes" id="UP000192656"/>
    </source>
</evidence>
<feature type="transmembrane region" description="Helical" evidence="1">
    <location>
        <begin position="44"/>
        <end position="64"/>
    </location>
</feature>
<keyword evidence="1" id="KW-0472">Membrane</keyword>
<organism evidence="2 3">
    <name type="scientific">Fulvimarina manganoxydans</name>
    <dbReference type="NCBI Taxonomy" id="937218"/>
    <lineage>
        <taxon>Bacteria</taxon>
        <taxon>Pseudomonadati</taxon>
        <taxon>Pseudomonadota</taxon>
        <taxon>Alphaproteobacteria</taxon>
        <taxon>Hyphomicrobiales</taxon>
        <taxon>Aurantimonadaceae</taxon>
        <taxon>Fulvimarina</taxon>
    </lineage>
</organism>
<keyword evidence="1" id="KW-1133">Transmembrane helix</keyword>